<sequence length="132" mass="14768">MSNEAVKWAMDDAPMLRTDKGKPDTTARHVLQALAEHAHKDGSNAHPSLLRIQYRTGYDRRTVQRAQRRLEDAGLISANGAVRGCTRWKLHLEKRRPTPTGLHWSPRRRPSGRRQLSGSGSRAPGASRTPTT</sequence>
<evidence type="ECO:0000313" key="3">
    <source>
        <dbReference type="Proteomes" id="UP000528608"/>
    </source>
</evidence>
<dbReference type="Proteomes" id="UP000528608">
    <property type="component" value="Unassembled WGS sequence"/>
</dbReference>
<feature type="region of interest" description="Disordered" evidence="1">
    <location>
        <begin position="92"/>
        <end position="132"/>
    </location>
</feature>
<dbReference type="OrthoDB" id="3383452at2"/>
<name>A0A7W8BBC0_STREU</name>
<evidence type="ECO:0000256" key="1">
    <source>
        <dbReference type="SAM" id="MobiDB-lite"/>
    </source>
</evidence>
<organism evidence="2 3">
    <name type="scientific">Streptomyces eurocidicus</name>
    <name type="common">Streptoverticillium eurocidicus</name>
    <dbReference type="NCBI Taxonomy" id="66423"/>
    <lineage>
        <taxon>Bacteria</taxon>
        <taxon>Bacillati</taxon>
        <taxon>Actinomycetota</taxon>
        <taxon>Actinomycetes</taxon>
        <taxon>Kitasatosporales</taxon>
        <taxon>Streptomycetaceae</taxon>
        <taxon>Streptomyces</taxon>
    </lineage>
</organism>
<evidence type="ECO:0000313" key="2">
    <source>
        <dbReference type="EMBL" id="MBB5118708.1"/>
    </source>
</evidence>
<reference evidence="2 3" key="1">
    <citation type="submission" date="2020-08" db="EMBL/GenBank/DDBJ databases">
        <title>Genomic Encyclopedia of Type Strains, Phase III (KMG-III): the genomes of soil and plant-associated and newly described type strains.</title>
        <authorList>
            <person name="Whitman W."/>
        </authorList>
    </citation>
    <scope>NUCLEOTIDE SEQUENCE [LARGE SCALE GENOMIC DNA]</scope>
    <source>
        <strain evidence="2 3">CECT 3259</strain>
    </source>
</reference>
<proteinExistence type="predicted"/>
<gene>
    <name evidence="2" type="ORF">FHS36_002141</name>
</gene>
<dbReference type="EMBL" id="JACHJF010000005">
    <property type="protein sequence ID" value="MBB5118708.1"/>
    <property type="molecule type" value="Genomic_DNA"/>
</dbReference>
<feature type="compositionally biased region" description="Low complexity" evidence="1">
    <location>
        <begin position="113"/>
        <end position="132"/>
    </location>
</feature>
<comment type="caution">
    <text evidence="2">The sequence shown here is derived from an EMBL/GenBank/DDBJ whole genome shotgun (WGS) entry which is preliminary data.</text>
</comment>
<accession>A0A7W8BBC0</accession>
<dbReference type="RefSeq" id="WP_146045449.1">
    <property type="nucleotide sequence ID" value="NZ_JACHJF010000005.1"/>
</dbReference>
<evidence type="ECO:0008006" key="4">
    <source>
        <dbReference type="Google" id="ProtNLM"/>
    </source>
</evidence>
<dbReference type="Gene3D" id="1.10.10.10">
    <property type="entry name" value="Winged helix-like DNA-binding domain superfamily/Winged helix DNA-binding domain"/>
    <property type="match status" value="1"/>
</dbReference>
<protein>
    <recommendedName>
        <fullName evidence="4">DNA-binding protein</fullName>
    </recommendedName>
</protein>
<dbReference type="AlphaFoldDB" id="A0A7W8BBC0"/>
<dbReference type="Pfam" id="PF13730">
    <property type="entry name" value="HTH_36"/>
    <property type="match status" value="1"/>
</dbReference>
<dbReference type="InterPro" id="IPR036388">
    <property type="entry name" value="WH-like_DNA-bd_sf"/>
</dbReference>